<proteinExistence type="predicted"/>
<reference evidence="1 2" key="1">
    <citation type="submission" date="2018-09" db="EMBL/GenBank/DDBJ databases">
        <title>Metagenome Assembled Genomes from an Advanced Water Purification Facility.</title>
        <authorList>
            <person name="Stamps B.W."/>
            <person name="Spear J.R."/>
        </authorList>
    </citation>
    <scope>NUCLEOTIDE SEQUENCE [LARGE SCALE GENOMIC DNA]</scope>
    <source>
        <strain evidence="1">Bin_52_1</strain>
    </source>
</reference>
<dbReference type="AlphaFoldDB" id="A0A5C7VXQ4"/>
<sequence>MISDNSSPLLIGWDVGAWNCDKNPSSRDALVVLDSQRKLVGKPWRGSLRRLINQSADTDDFLSRLLALCELEDHGQSAPVVLAIDTPLGFSQGFIDLLVNGHAATGTIDRSSENPYLFRQTERLLFERGLSPLSALKDMIGSQATKGMHVLARFAPQIETCGVWTDGARLRAIEAYPSACKRSATMAELHQEFGIRGQAGGELPEGFHHGDQLDALTCALIAWLFHFQPEKLLHPELNAPIKEGWIFAPVDGLGASK</sequence>
<evidence type="ECO:0000313" key="1">
    <source>
        <dbReference type="EMBL" id="TXI30357.1"/>
    </source>
</evidence>
<evidence type="ECO:0000313" key="2">
    <source>
        <dbReference type="Proteomes" id="UP000321110"/>
    </source>
</evidence>
<accession>A0A5C7VXQ4</accession>
<comment type="caution">
    <text evidence="1">The sequence shown here is derived from an EMBL/GenBank/DDBJ whole genome shotgun (WGS) entry which is preliminary data.</text>
</comment>
<organism evidence="1 2">
    <name type="scientific">Aquipseudomonas alcaligenes</name>
    <name type="common">Pseudomonas alcaligenes</name>
    <dbReference type="NCBI Taxonomy" id="43263"/>
    <lineage>
        <taxon>Bacteria</taxon>
        <taxon>Pseudomonadati</taxon>
        <taxon>Pseudomonadota</taxon>
        <taxon>Gammaproteobacteria</taxon>
        <taxon>Pseudomonadales</taxon>
        <taxon>Pseudomonadaceae</taxon>
        <taxon>Aquipseudomonas</taxon>
    </lineage>
</organism>
<dbReference type="Proteomes" id="UP000321110">
    <property type="component" value="Unassembled WGS sequence"/>
</dbReference>
<protein>
    <submittedName>
        <fullName evidence="1">DUF429 domain-containing protein</fullName>
    </submittedName>
</protein>
<name>A0A5C7VXQ4_AQUAC</name>
<dbReference type="EMBL" id="SSFO01000227">
    <property type="protein sequence ID" value="TXI30357.1"/>
    <property type="molecule type" value="Genomic_DNA"/>
</dbReference>
<gene>
    <name evidence="1" type="ORF">E6Q69_13575</name>
</gene>